<gene>
    <name evidence="2" type="ORF">LYSBPC_17130</name>
</gene>
<evidence type="ECO:0000313" key="3">
    <source>
        <dbReference type="Proteomes" id="UP001065593"/>
    </source>
</evidence>
<comment type="caution">
    <text evidence="2">The sequence shown here is derived from an EMBL/GenBank/DDBJ whole genome shotgun (WGS) entry which is preliminary data.</text>
</comment>
<keyword evidence="1" id="KW-1133">Transmembrane helix</keyword>
<proteinExistence type="predicted"/>
<keyword evidence="1" id="KW-0812">Transmembrane</keyword>
<evidence type="ECO:0000313" key="2">
    <source>
        <dbReference type="EMBL" id="GLC88586.1"/>
    </source>
</evidence>
<keyword evidence="3" id="KW-1185">Reference proteome</keyword>
<dbReference type="Proteomes" id="UP001065593">
    <property type="component" value="Unassembled WGS sequence"/>
</dbReference>
<name>A0ABQ5NJP0_9BACI</name>
<feature type="transmembrane region" description="Helical" evidence="1">
    <location>
        <begin position="92"/>
        <end position="111"/>
    </location>
</feature>
<evidence type="ECO:0000256" key="1">
    <source>
        <dbReference type="SAM" id="Phobius"/>
    </source>
</evidence>
<accession>A0ABQ5NJP0</accession>
<feature type="transmembrane region" description="Helical" evidence="1">
    <location>
        <begin position="172"/>
        <end position="192"/>
    </location>
</feature>
<feature type="transmembrane region" description="Helical" evidence="1">
    <location>
        <begin position="69"/>
        <end position="86"/>
    </location>
</feature>
<dbReference type="EMBL" id="BRZA01000002">
    <property type="protein sequence ID" value="GLC88586.1"/>
    <property type="molecule type" value="Genomic_DNA"/>
</dbReference>
<feature type="transmembrane region" description="Helical" evidence="1">
    <location>
        <begin position="120"/>
        <end position="141"/>
    </location>
</feature>
<keyword evidence="1" id="KW-0472">Membrane</keyword>
<evidence type="ECO:0008006" key="4">
    <source>
        <dbReference type="Google" id="ProtNLM"/>
    </source>
</evidence>
<sequence>MFGVNIMTNQRKKIILNEILFWKQNKLLPEHYCDFLAALYAEGEAIEEMEPILHHKQAVLPSEKRKIRLLMLGLCIGVMALLVLYFTIPALMLLLTIVIGGLAVTLFIVAFRTVQKHREIVVPILHLLAAILLFSMSIQMYSAYFDGNNLALFCLVAANCLIWLWSGIKMKLLYFTVSGILGLLALIGYYIFRLT</sequence>
<feature type="transmembrane region" description="Helical" evidence="1">
    <location>
        <begin position="147"/>
        <end position="165"/>
    </location>
</feature>
<protein>
    <recommendedName>
        <fullName evidence="4">DUF1129 family protein</fullName>
    </recommendedName>
</protein>
<reference evidence="2" key="1">
    <citation type="submission" date="2022-08" db="EMBL/GenBank/DDBJ databases">
        <title>Draft genome sequence of Lysinibacillus sp. strain KH24.</title>
        <authorList>
            <person name="Kanbe H."/>
            <person name="Itoh H."/>
        </authorList>
    </citation>
    <scope>NUCLEOTIDE SEQUENCE</scope>
    <source>
        <strain evidence="2">KH24</strain>
    </source>
</reference>
<organism evidence="2 3">
    <name type="scientific">Lysinibacillus piscis</name>
    <dbReference type="NCBI Taxonomy" id="2518931"/>
    <lineage>
        <taxon>Bacteria</taxon>
        <taxon>Bacillati</taxon>
        <taxon>Bacillota</taxon>
        <taxon>Bacilli</taxon>
        <taxon>Bacillales</taxon>
        <taxon>Bacillaceae</taxon>
        <taxon>Lysinibacillus</taxon>
    </lineage>
</organism>